<comment type="caution">
    <text evidence="1">The sequence shown here is derived from an EMBL/GenBank/DDBJ whole genome shotgun (WGS) entry which is preliminary data.</text>
</comment>
<proteinExistence type="predicted"/>
<dbReference type="EMBL" id="QQNH01000019">
    <property type="protein sequence ID" value="RDE08281.1"/>
    <property type="molecule type" value="Genomic_DNA"/>
</dbReference>
<name>A0A369W894_9HYPH</name>
<protein>
    <submittedName>
        <fullName evidence="1">Uncharacterized protein</fullName>
    </submittedName>
</protein>
<gene>
    <name evidence="1" type="ORF">DVH29_12215</name>
</gene>
<dbReference type="Proteomes" id="UP000253759">
    <property type="component" value="Unassembled WGS sequence"/>
</dbReference>
<reference evidence="2" key="1">
    <citation type="submission" date="2018-07" db="EMBL/GenBank/DDBJ databases">
        <authorList>
            <person name="Liu B.-T."/>
            <person name="Du Z."/>
        </authorList>
    </citation>
    <scope>NUCLEOTIDE SEQUENCE [LARGE SCALE GENOMIC DNA]</scope>
    <source>
        <strain evidence="2">XYN52</strain>
    </source>
</reference>
<evidence type="ECO:0000313" key="2">
    <source>
        <dbReference type="Proteomes" id="UP000253759"/>
    </source>
</evidence>
<dbReference type="AlphaFoldDB" id="A0A369W894"/>
<dbReference type="RefSeq" id="WP_114646465.1">
    <property type="nucleotide sequence ID" value="NZ_QQNH01000019.1"/>
</dbReference>
<dbReference type="OrthoDB" id="3034735at2"/>
<organism evidence="1 2">
    <name type="scientific">Pelagibacterium lacus</name>
    <dbReference type="NCBI Taxonomy" id="2282655"/>
    <lineage>
        <taxon>Bacteria</taxon>
        <taxon>Pseudomonadati</taxon>
        <taxon>Pseudomonadota</taxon>
        <taxon>Alphaproteobacteria</taxon>
        <taxon>Hyphomicrobiales</taxon>
        <taxon>Devosiaceae</taxon>
        <taxon>Pelagibacterium</taxon>
    </lineage>
</organism>
<keyword evidence="2" id="KW-1185">Reference proteome</keyword>
<sequence>MTIAGLGFVAIWNDVAPGAEEDFIAWHRQEHMPERLSIPGFLSGQRWNNERAKPRFFTLYVLENADVAASPAYIDRLNAPTPWTRRVMASYRNNARCVGSFPVGRGEAPGRHVAVGRFVDRPEDAAGIADRLMALEGVTGCHIGISDSNTSALATAERAGRTVAEPAGLVIVCLDSESAEIVIHIEACLKRAGASEPAMMTLALSHPAP</sequence>
<evidence type="ECO:0000313" key="1">
    <source>
        <dbReference type="EMBL" id="RDE08281.1"/>
    </source>
</evidence>
<accession>A0A369W894</accession>